<comment type="similarity">
    <text evidence="1 5">Belongs to the cytochrome P450 family.</text>
</comment>
<dbReference type="PANTHER" id="PTHR47955">
    <property type="entry name" value="CYTOCHROME P450 FAMILY 71 PROTEIN"/>
    <property type="match status" value="1"/>
</dbReference>
<evidence type="ECO:0000256" key="5">
    <source>
        <dbReference type="RuleBase" id="RU000461"/>
    </source>
</evidence>
<comment type="caution">
    <text evidence="7">The sequence shown here is derived from an EMBL/GenBank/DDBJ whole genome shotgun (WGS) entry which is preliminary data.</text>
</comment>
<dbReference type="EMBL" id="JARAOO010000009">
    <property type="protein sequence ID" value="KAJ7956142.1"/>
    <property type="molecule type" value="Genomic_DNA"/>
</dbReference>
<dbReference type="CDD" id="cd11072">
    <property type="entry name" value="CYP71-like"/>
    <property type="match status" value="1"/>
</dbReference>
<dbReference type="InterPro" id="IPR001128">
    <property type="entry name" value="Cyt_P450"/>
</dbReference>
<keyword evidence="2 4" id="KW-0479">Metal-binding</keyword>
<feature type="transmembrane region" description="Helical" evidence="6">
    <location>
        <begin position="18"/>
        <end position="36"/>
    </location>
</feature>
<reference evidence="7" key="1">
    <citation type="journal article" date="2023" name="Science">
        <title>Elucidation of the pathway for biosynthesis of saponin adjuvants from the soapbark tree.</title>
        <authorList>
            <person name="Reed J."/>
            <person name="Orme A."/>
            <person name="El-Demerdash A."/>
            <person name="Owen C."/>
            <person name="Martin L.B.B."/>
            <person name="Misra R.C."/>
            <person name="Kikuchi S."/>
            <person name="Rejzek M."/>
            <person name="Martin A.C."/>
            <person name="Harkess A."/>
            <person name="Leebens-Mack J."/>
            <person name="Louveau T."/>
            <person name="Stephenson M.J."/>
            <person name="Osbourn A."/>
        </authorList>
    </citation>
    <scope>NUCLEOTIDE SEQUENCE</scope>
    <source>
        <strain evidence="7">S10</strain>
    </source>
</reference>
<proteinExistence type="inferred from homology"/>
<evidence type="ECO:0000313" key="7">
    <source>
        <dbReference type="EMBL" id="KAJ7956142.1"/>
    </source>
</evidence>
<keyword evidence="5" id="KW-0503">Monooxygenase</keyword>
<dbReference type="Pfam" id="PF00067">
    <property type="entry name" value="p450"/>
    <property type="match status" value="1"/>
</dbReference>
<feature type="binding site" description="axial binding residue" evidence="4">
    <location>
        <position position="455"/>
    </location>
    <ligand>
        <name>heme</name>
        <dbReference type="ChEBI" id="CHEBI:30413"/>
    </ligand>
    <ligandPart>
        <name>Fe</name>
        <dbReference type="ChEBI" id="CHEBI:18248"/>
    </ligandPart>
</feature>
<keyword evidence="6" id="KW-0812">Transmembrane</keyword>
<comment type="cofactor">
    <cofactor evidence="4">
        <name>heme</name>
        <dbReference type="ChEBI" id="CHEBI:30413"/>
    </cofactor>
</comment>
<dbReference type="FunFam" id="1.10.630.10:FF:000011">
    <property type="entry name" value="Cytochrome P450 83B1"/>
    <property type="match status" value="1"/>
</dbReference>
<dbReference type="Proteomes" id="UP001163823">
    <property type="component" value="Chromosome 9"/>
</dbReference>
<evidence type="ECO:0000256" key="2">
    <source>
        <dbReference type="ARBA" id="ARBA00022723"/>
    </source>
</evidence>
<dbReference type="SUPFAM" id="SSF48264">
    <property type="entry name" value="Cytochrome P450"/>
    <property type="match status" value="1"/>
</dbReference>
<dbReference type="PRINTS" id="PR00385">
    <property type="entry name" value="P450"/>
</dbReference>
<keyword evidence="3 4" id="KW-0408">Iron</keyword>
<dbReference type="InterPro" id="IPR036396">
    <property type="entry name" value="Cyt_P450_sf"/>
</dbReference>
<dbReference type="PRINTS" id="PR00463">
    <property type="entry name" value="EP450I"/>
</dbReference>
<dbReference type="GO" id="GO:0004497">
    <property type="term" value="F:monooxygenase activity"/>
    <property type="evidence" value="ECO:0007669"/>
    <property type="project" value="UniProtKB-KW"/>
</dbReference>
<evidence type="ECO:0000313" key="8">
    <source>
        <dbReference type="Proteomes" id="UP001163823"/>
    </source>
</evidence>
<protein>
    <submittedName>
        <fullName evidence="7">Cytochrome P450</fullName>
    </submittedName>
</protein>
<evidence type="ECO:0000256" key="4">
    <source>
        <dbReference type="PIRSR" id="PIRSR602401-1"/>
    </source>
</evidence>
<gene>
    <name evidence="7" type="ORF">O6P43_022631</name>
</gene>
<organism evidence="7 8">
    <name type="scientific">Quillaja saponaria</name>
    <name type="common">Soap bark tree</name>
    <dbReference type="NCBI Taxonomy" id="32244"/>
    <lineage>
        <taxon>Eukaryota</taxon>
        <taxon>Viridiplantae</taxon>
        <taxon>Streptophyta</taxon>
        <taxon>Embryophyta</taxon>
        <taxon>Tracheophyta</taxon>
        <taxon>Spermatophyta</taxon>
        <taxon>Magnoliopsida</taxon>
        <taxon>eudicotyledons</taxon>
        <taxon>Gunneridae</taxon>
        <taxon>Pentapetalae</taxon>
        <taxon>rosids</taxon>
        <taxon>fabids</taxon>
        <taxon>Fabales</taxon>
        <taxon>Quillajaceae</taxon>
        <taxon>Quillaja</taxon>
    </lineage>
</organism>
<evidence type="ECO:0000256" key="6">
    <source>
        <dbReference type="SAM" id="Phobius"/>
    </source>
</evidence>
<dbReference type="AlphaFoldDB" id="A0AAD7PIA0"/>
<dbReference type="Gene3D" id="1.10.630.10">
    <property type="entry name" value="Cytochrome P450"/>
    <property type="match status" value="1"/>
</dbReference>
<dbReference type="KEGG" id="qsa:O6P43_022631"/>
<dbReference type="GO" id="GO:0005506">
    <property type="term" value="F:iron ion binding"/>
    <property type="evidence" value="ECO:0007669"/>
    <property type="project" value="InterPro"/>
</dbReference>
<keyword evidence="8" id="KW-1185">Reference proteome</keyword>
<accession>A0AAD7PIA0</accession>
<dbReference type="InterPro" id="IPR002401">
    <property type="entry name" value="Cyt_P450_E_grp-I"/>
</dbReference>
<keyword evidence="4 5" id="KW-0349">Heme</keyword>
<dbReference type="GO" id="GO:0016705">
    <property type="term" value="F:oxidoreductase activity, acting on paired donors, with incorporation or reduction of molecular oxygen"/>
    <property type="evidence" value="ECO:0007669"/>
    <property type="project" value="InterPro"/>
</dbReference>
<evidence type="ECO:0000256" key="1">
    <source>
        <dbReference type="ARBA" id="ARBA00010617"/>
    </source>
</evidence>
<keyword evidence="5" id="KW-0560">Oxidoreductase</keyword>
<sequence>MTLPYPVLQQLWQQRNSAPYILCCFVFCLISFLYVFNKHNRSSKLNLPPCPPKLPIIGNLHQLGTMPHHSLRALSHKYGSLMLLHLGQTPTLVVSSAALAREMIKSHDLVFSGRPVTTAADILLYGCKDISFAPYGEYWRQARKICVLELLSLKRVQSFQFVREAEVGQLVRRLRNSNGVYVNLSEMLTATTNNIVSRCVIGQKFEAENGKRWFREISKTVMAHLTAFSVRDFFPSLGWIDVLTGLIWRLKATFGALDDFFNQVIAQHKTAERDDRDHSHKEDFVDILLKLQQDGMLDFQLTQDNLKAILMDMFVGGSDTTSTALEWAFAELMKSPVAMKKAQEEVRRVVGNKSKVEESDINQMKYLKCVLKETLRLHPSLPLLVPRETLSSVKFGGYDIPQKTRVFVNSWAIQRDPEIWDRPEEFLPERFEDSQVDFKGHDFEFIPFGAGRRGCPGIAFGIASAEYMMANLLHWFDWELPKPSKAKENLDMSEAYGLTVHKKVPLCLVPKLHFC</sequence>
<dbReference type="PANTHER" id="PTHR47955:SF15">
    <property type="entry name" value="CYTOCHROME P450 71A2-LIKE"/>
    <property type="match status" value="1"/>
</dbReference>
<dbReference type="GO" id="GO:0020037">
    <property type="term" value="F:heme binding"/>
    <property type="evidence" value="ECO:0007669"/>
    <property type="project" value="InterPro"/>
</dbReference>
<keyword evidence="6" id="KW-0472">Membrane</keyword>
<keyword evidence="6" id="KW-1133">Transmembrane helix</keyword>
<dbReference type="InterPro" id="IPR017972">
    <property type="entry name" value="Cyt_P450_CS"/>
</dbReference>
<evidence type="ECO:0000256" key="3">
    <source>
        <dbReference type="ARBA" id="ARBA00023004"/>
    </source>
</evidence>
<dbReference type="PROSITE" id="PS00086">
    <property type="entry name" value="CYTOCHROME_P450"/>
    <property type="match status" value="1"/>
</dbReference>
<name>A0AAD7PIA0_QUISA</name>